<evidence type="ECO:0000313" key="9">
    <source>
        <dbReference type="Proteomes" id="UP000182800"/>
    </source>
</evidence>
<evidence type="ECO:0000256" key="2">
    <source>
        <dbReference type="ARBA" id="ARBA00023015"/>
    </source>
</evidence>
<sequence>MADDPFPSVLIIDDNHKIGKLVVEIFNRLGFEDVEMTTSGVEGLEMIRRGQYGLIVSDLDLEPVDGMQILKAVKSDENLYKIAFILTETSITFEQVTTAHAAGVDAFLLKPFDITLLKSKLKTVLRRRAKRKRLVNDWTSGGGLKEIA</sequence>
<dbReference type="EMBL" id="LJSX01000021">
    <property type="protein sequence ID" value="KPQ09846.1"/>
    <property type="molecule type" value="Genomic_DNA"/>
</dbReference>
<dbReference type="Pfam" id="PF00072">
    <property type="entry name" value="Response_reg"/>
    <property type="match status" value="1"/>
</dbReference>
<evidence type="ECO:0000313" key="8">
    <source>
        <dbReference type="Proteomes" id="UP000050497"/>
    </source>
</evidence>
<dbReference type="SUPFAM" id="SSF52172">
    <property type="entry name" value="CheY-like"/>
    <property type="match status" value="1"/>
</dbReference>
<dbReference type="Gene3D" id="3.40.50.2300">
    <property type="match status" value="1"/>
</dbReference>
<evidence type="ECO:0000259" key="5">
    <source>
        <dbReference type="PROSITE" id="PS50110"/>
    </source>
</evidence>
<evidence type="ECO:0000256" key="1">
    <source>
        <dbReference type="ARBA" id="ARBA00022553"/>
    </source>
</evidence>
<dbReference type="Proteomes" id="UP000050497">
    <property type="component" value="Unassembled WGS sequence"/>
</dbReference>
<dbReference type="PANTHER" id="PTHR44591">
    <property type="entry name" value="STRESS RESPONSE REGULATOR PROTEIN 1"/>
    <property type="match status" value="1"/>
</dbReference>
<organism evidence="6 8">
    <name type="scientific">Saliniramus fredricksonii</name>
    <dbReference type="NCBI Taxonomy" id="1653334"/>
    <lineage>
        <taxon>Bacteria</taxon>
        <taxon>Pseudomonadati</taxon>
        <taxon>Pseudomonadota</taxon>
        <taxon>Alphaproteobacteria</taxon>
        <taxon>Hyphomicrobiales</taxon>
        <taxon>Salinarimonadaceae</taxon>
        <taxon>Saliniramus</taxon>
    </lineage>
</organism>
<evidence type="ECO:0000313" key="6">
    <source>
        <dbReference type="EMBL" id="KPQ09846.1"/>
    </source>
</evidence>
<keyword evidence="9" id="KW-1185">Reference proteome</keyword>
<keyword evidence="3" id="KW-0804">Transcription</keyword>
<dbReference type="Proteomes" id="UP000182800">
    <property type="component" value="Unassembled WGS sequence"/>
</dbReference>
<name>A0A0P8BK54_9HYPH</name>
<dbReference type="EMBL" id="FMBM01000002">
    <property type="protein sequence ID" value="SCC82163.1"/>
    <property type="molecule type" value="Genomic_DNA"/>
</dbReference>
<keyword evidence="2" id="KW-0805">Transcription regulation</keyword>
<feature type="domain" description="Response regulatory" evidence="5">
    <location>
        <begin position="8"/>
        <end position="125"/>
    </location>
</feature>
<dbReference type="PANTHER" id="PTHR44591:SF3">
    <property type="entry name" value="RESPONSE REGULATORY DOMAIN-CONTAINING PROTEIN"/>
    <property type="match status" value="1"/>
</dbReference>
<accession>A0A0P8BK54</accession>
<comment type="caution">
    <text evidence="6">The sequence shown here is derived from an EMBL/GenBank/DDBJ whole genome shotgun (WGS) entry which is preliminary data.</text>
</comment>
<dbReference type="GO" id="GO:0000160">
    <property type="term" value="P:phosphorelay signal transduction system"/>
    <property type="evidence" value="ECO:0007669"/>
    <property type="project" value="InterPro"/>
</dbReference>
<evidence type="ECO:0000256" key="4">
    <source>
        <dbReference type="PROSITE-ProRule" id="PRU00169"/>
    </source>
</evidence>
<gene>
    <name evidence="6" type="primary">cheY-3</name>
    <name evidence="7" type="ORF">GA0071312_3142</name>
    <name evidence="6" type="ORF">HLUCCO17_13195</name>
</gene>
<evidence type="ECO:0000313" key="7">
    <source>
        <dbReference type="EMBL" id="SCC82163.1"/>
    </source>
</evidence>
<dbReference type="InterPro" id="IPR001789">
    <property type="entry name" value="Sig_transdc_resp-reg_receiver"/>
</dbReference>
<dbReference type="InterPro" id="IPR050595">
    <property type="entry name" value="Bact_response_regulator"/>
</dbReference>
<reference evidence="6 8" key="1">
    <citation type="submission" date="2015-09" db="EMBL/GenBank/DDBJ databases">
        <title>Identification and resolution of microdiversity through metagenomic sequencing of parallel consortia.</title>
        <authorList>
            <person name="Nelson W.C."/>
            <person name="Romine M.F."/>
            <person name="Lindemann S.R."/>
        </authorList>
    </citation>
    <scope>NUCLEOTIDE SEQUENCE [LARGE SCALE GENOMIC DNA]</scope>
    <source>
        <strain evidence="6">HL-109</strain>
    </source>
</reference>
<dbReference type="STRING" id="1653334.GA0071312_3142"/>
<dbReference type="InterPro" id="IPR011006">
    <property type="entry name" value="CheY-like_superfamily"/>
</dbReference>
<dbReference type="AlphaFoldDB" id="A0A0P8BK54"/>
<dbReference type="RefSeq" id="WP_074445708.1">
    <property type="nucleotide sequence ID" value="NZ_FMBM01000002.1"/>
</dbReference>
<keyword evidence="1 4" id="KW-0597">Phosphoprotein</keyword>
<proteinExistence type="predicted"/>
<dbReference type="SMART" id="SM00448">
    <property type="entry name" value="REC"/>
    <property type="match status" value="1"/>
</dbReference>
<protein>
    <submittedName>
        <fullName evidence="7">Response regulator receiver domain-containing protein</fullName>
    </submittedName>
    <submittedName>
        <fullName evidence="6">Two-component system, chemotaxis family, response regulator CheY</fullName>
    </submittedName>
</protein>
<dbReference type="OrthoDB" id="9800897at2"/>
<evidence type="ECO:0000256" key="3">
    <source>
        <dbReference type="ARBA" id="ARBA00023163"/>
    </source>
</evidence>
<reference evidence="7 9" key="2">
    <citation type="submission" date="2016-08" db="EMBL/GenBank/DDBJ databases">
        <authorList>
            <person name="Varghese N."/>
            <person name="Submissions Spin"/>
        </authorList>
    </citation>
    <scope>NUCLEOTIDE SEQUENCE [LARGE SCALE GENOMIC DNA]</scope>
    <source>
        <strain evidence="7 9">HL-109</strain>
    </source>
</reference>
<dbReference type="PROSITE" id="PS50110">
    <property type="entry name" value="RESPONSE_REGULATORY"/>
    <property type="match status" value="1"/>
</dbReference>
<feature type="modified residue" description="4-aspartylphosphate" evidence="4">
    <location>
        <position position="58"/>
    </location>
</feature>